<feature type="compositionally biased region" description="Pro residues" evidence="2">
    <location>
        <begin position="41"/>
        <end position="51"/>
    </location>
</feature>
<sequence length="745" mass="80213">MAARTHLMLANHPSCSNGLGSGHRRRHSSVGVHPSRRRPRPPPLPLLPRPPTLVRSCDRRPRPAPRFPATAAASPASAPTPPRRRPLRLRWPPLSPLRSPSSDGGDSVRSYCEVLRRGSPLVEALEEVPPVRAQPVRQLASLVVAAAGDRETVEEGGWRHQCRQQKRSLGQGPLPTSMARPDMPPDLAGRCYNCLGFDHVSALCPNPTKCLRCGGEGHVARLCRARRSPSGGSPPPPRRRTGACCRSRRGWALPLKRLLRPVRRPSRPAGAPRGAAPAAGVVRPGPALLARLGPRPPLVVPTPAPVVPYAPVAPPAPAPSVVQPAPVPRQVAKPASLVPRQVAATAVDGLTLGAASLRPGVELCIIPRSVEIDAEEQALRWSVVVSVTGTRPRIAQVAVSRVVMARLPALEGCFTAHRFWPDDFLLVFASRETRDAVLAAGSMDARGFSPWNRFHQAVGRKALFRAHIEMEGVPPHVWNLSTAASLLGPACSIERLGTTTASKEDLGHFSVFAWTSDPCLIPREKTLQIPEAPAVDDEEDDLMLLPEMIIPSEVNLLEYRVFVHLLRVEDSSASTDRSSSEDWPSDKGDSGHDGDPDRGYGDRRPAKGTRQNFFRCSRGRVDEDDFGDHPHGFRRVAAGVQRGAASARVASRLSAEAPAFTPARRGTVVLPADPLLAWSAPPPLADVGWDPMLLEASASAAAVGSPEPAGGFPLSVSRDLDLDLPVLSSLGISRMWCFRHSLRDP</sequence>
<feature type="compositionally biased region" description="Basic residues" evidence="2">
    <location>
        <begin position="22"/>
        <end position="40"/>
    </location>
</feature>
<feature type="region of interest" description="Disordered" evidence="2">
    <location>
        <begin position="1"/>
        <end position="108"/>
    </location>
</feature>
<gene>
    <name evidence="4" type="ORF">BRADI_4g16597v3</name>
</gene>
<dbReference type="PANTHER" id="PTHR33087:SF31">
    <property type="entry name" value="OS06G0482850 PROTEIN"/>
    <property type="match status" value="1"/>
</dbReference>
<dbReference type="EMBL" id="CM000883">
    <property type="protein sequence ID" value="PNT63485.1"/>
    <property type="molecule type" value="Genomic_DNA"/>
</dbReference>
<dbReference type="InParanoid" id="A0A2K2CN90"/>
<dbReference type="EnsemblPlants" id="PNT63485">
    <property type="protein sequence ID" value="PNT63485"/>
    <property type="gene ID" value="BRADI_4g16597v3"/>
</dbReference>
<dbReference type="OrthoDB" id="8026949at2759"/>
<keyword evidence="1" id="KW-0862">Zinc</keyword>
<evidence type="ECO:0000256" key="2">
    <source>
        <dbReference type="SAM" id="MobiDB-lite"/>
    </source>
</evidence>
<feature type="region of interest" description="Disordered" evidence="2">
    <location>
        <begin position="225"/>
        <end position="244"/>
    </location>
</feature>
<dbReference type="SMART" id="SM00343">
    <property type="entry name" value="ZnF_C2HC"/>
    <property type="match status" value="2"/>
</dbReference>
<keyword evidence="1" id="KW-0479">Metal-binding</keyword>
<dbReference type="ExpressionAtlas" id="A0A2K2CN90">
    <property type="expression patterns" value="baseline and differential"/>
</dbReference>
<feature type="region of interest" description="Disordered" evidence="2">
    <location>
        <begin position="155"/>
        <end position="180"/>
    </location>
</feature>
<feature type="compositionally biased region" description="Low complexity" evidence="2">
    <location>
        <begin position="89"/>
        <end position="102"/>
    </location>
</feature>
<dbReference type="STRING" id="15368.A0A2K2CN90"/>
<reference evidence="5" key="3">
    <citation type="submission" date="2018-08" db="UniProtKB">
        <authorList>
            <consortium name="EnsemblPlants"/>
        </authorList>
    </citation>
    <scope>IDENTIFICATION</scope>
    <source>
        <strain evidence="5">cv. Bd21</strain>
    </source>
</reference>
<dbReference type="PANTHER" id="PTHR33087">
    <property type="entry name" value="OS07G0539200 PROTEIN"/>
    <property type="match status" value="1"/>
</dbReference>
<keyword evidence="1" id="KW-0863">Zinc-finger</keyword>
<feature type="compositionally biased region" description="Basic and acidic residues" evidence="2">
    <location>
        <begin position="578"/>
        <end position="605"/>
    </location>
</feature>
<evidence type="ECO:0000313" key="6">
    <source>
        <dbReference type="Proteomes" id="UP000008810"/>
    </source>
</evidence>
<protein>
    <recommendedName>
        <fullName evidence="3">CCHC-type domain-containing protein</fullName>
    </recommendedName>
</protein>
<dbReference type="FunCoup" id="A0A2K2CN90">
    <property type="interactions" value="244"/>
</dbReference>
<evidence type="ECO:0000313" key="5">
    <source>
        <dbReference type="EnsemblPlants" id="PNT63485"/>
    </source>
</evidence>
<dbReference type="PROSITE" id="PS50158">
    <property type="entry name" value="ZF_CCHC"/>
    <property type="match status" value="1"/>
</dbReference>
<keyword evidence="6" id="KW-1185">Reference proteome</keyword>
<dbReference type="SUPFAM" id="SSF57756">
    <property type="entry name" value="Retrovirus zinc finger-like domains"/>
    <property type="match status" value="1"/>
</dbReference>
<feature type="region of interest" description="Disordered" evidence="2">
    <location>
        <begin position="573"/>
        <end position="614"/>
    </location>
</feature>
<accession>A0A2K2CN90</accession>
<proteinExistence type="predicted"/>
<dbReference type="InterPro" id="IPR036875">
    <property type="entry name" value="Znf_CCHC_sf"/>
</dbReference>
<dbReference type="Proteomes" id="UP000008810">
    <property type="component" value="Chromosome 4"/>
</dbReference>
<dbReference type="AlphaFoldDB" id="A0A2K2CN90"/>
<evidence type="ECO:0000313" key="4">
    <source>
        <dbReference type="EMBL" id="PNT63485.1"/>
    </source>
</evidence>
<feature type="domain" description="CCHC-type" evidence="3">
    <location>
        <begin position="209"/>
        <end position="224"/>
    </location>
</feature>
<dbReference type="GO" id="GO:0008270">
    <property type="term" value="F:zinc ion binding"/>
    <property type="evidence" value="ECO:0007669"/>
    <property type="project" value="UniProtKB-KW"/>
</dbReference>
<dbReference type="Gramene" id="PNT63485">
    <property type="protein sequence ID" value="PNT63485"/>
    <property type="gene ID" value="BRADI_4g16597v3"/>
</dbReference>
<dbReference type="Gene3D" id="4.10.60.10">
    <property type="entry name" value="Zinc finger, CCHC-type"/>
    <property type="match status" value="1"/>
</dbReference>
<feature type="compositionally biased region" description="Low complexity" evidence="2">
    <location>
        <begin position="67"/>
        <end position="77"/>
    </location>
</feature>
<organism evidence="4">
    <name type="scientific">Brachypodium distachyon</name>
    <name type="common">Purple false brome</name>
    <name type="synonym">Trachynia distachya</name>
    <dbReference type="NCBI Taxonomy" id="15368"/>
    <lineage>
        <taxon>Eukaryota</taxon>
        <taxon>Viridiplantae</taxon>
        <taxon>Streptophyta</taxon>
        <taxon>Embryophyta</taxon>
        <taxon>Tracheophyta</taxon>
        <taxon>Spermatophyta</taxon>
        <taxon>Magnoliopsida</taxon>
        <taxon>Liliopsida</taxon>
        <taxon>Poales</taxon>
        <taxon>Poaceae</taxon>
        <taxon>BOP clade</taxon>
        <taxon>Pooideae</taxon>
        <taxon>Stipodae</taxon>
        <taxon>Brachypodieae</taxon>
        <taxon>Brachypodium</taxon>
    </lineage>
</organism>
<evidence type="ECO:0000256" key="1">
    <source>
        <dbReference type="PROSITE-ProRule" id="PRU00047"/>
    </source>
</evidence>
<dbReference type="InterPro" id="IPR001878">
    <property type="entry name" value="Znf_CCHC"/>
</dbReference>
<evidence type="ECO:0000259" key="3">
    <source>
        <dbReference type="PROSITE" id="PS50158"/>
    </source>
</evidence>
<reference evidence="4" key="2">
    <citation type="submission" date="2017-06" db="EMBL/GenBank/DDBJ databases">
        <title>WGS assembly of Brachypodium distachyon.</title>
        <authorList>
            <consortium name="The International Brachypodium Initiative"/>
            <person name="Lucas S."/>
            <person name="Harmon-Smith M."/>
            <person name="Lail K."/>
            <person name="Tice H."/>
            <person name="Grimwood J."/>
            <person name="Bruce D."/>
            <person name="Barry K."/>
            <person name="Shu S."/>
            <person name="Lindquist E."/>
            <person name="Wang M."/>
            <person name="Pitluck S."/>
            <person name="Vogel J.P."/>
            <person name="Garvin D.F."/>
            <person name="Mockler T.C."/>
            <person name="Schmutz J."/>
            <person name="Rokhsar D."/>
            <person name="Bevan M.W."/>
        </authorList>
    </citation>
    <scope>NUCLEOTIDE SEQUENCE</scope>
    <source>
        <strain evidence="4">Bd21</strain>
    </source>
</reference>
<dbReference type="GO" id="GO:0003676">
    <property type="term" value="F:nucleic acid binding"/>
    <property type="evidence" value="ECO:0007669"/>
    <property type="project" value="InterPro"/>
</dbReference>
<name>A0A2K2CN90_BRADI</name>
<reference evidence="4 5" key="1">
    <citation type="journal article" date="2010" name="Nature">
        <title>Genome sequencing and analysis of the model grass Brachypodium distachyon.</title>
        <authorList>
            <consortium name="International Brachypodium Initiative"/>
        </authorList>
    </citation>
    <scope>NUCLEOTIDE SEQUENCE [LARGE SCALE GENOMIC DNA]</scope>
    <source>
        <strain evidence="4 5">Bd21</strain>
    </source>
</reference>
<dbReference type="InterPro" id="IPR053253">
    <property type="entry name" value="Sex_diff_modulator"/>
</dbReference>